<dbReference type="Proteomes" id="UP001365846">
    <property type="component" value="Unassembled WGS sequence"/>
</dbReference>
<feature type="domain" description="DUF7024" evidence="1">
    <location>
        <begin position="381"/>
        <end position="516"/>
    </location>
</feature>
<dbReference type="RefSeq" id="WP_340356994.1">
    <property type="nucleotide sequence ID" value="NZ_JBBKZU010000004.1"/>
</dbReference>
<sequence length="542" mass="59134">MDDFFRTSDNGLSSHPANRQFLRKLFESAAIRLGLACDDAFASSDGGTIDVAAAMEALSLPRSVDGWAQATIADLSAGGRAGRFPELDSRCLVIGWGMPPSLLNYIDGRGAVFIDLEIDPIRFTQHLRFCARTNDRATEEALRKLRIDDGHAWNDAAALMGYFARRGGRSLFDASVSVGLFVGQTSLDLALVEKGKLARPVDAIDRVRELAKGVDLLVIKRHPYEPGGAHLEELVRGVPNTLWTNENIYALLCADNLRFVCGLSSGALREAEYFLKPVRYLIDADRNNPKRLPQSCSPWYSVPATIASMQTMTEICASHGYLHRALRAFLPRPAEPAGSTGTFREDTLDHAFGFRWGLDGAQRGLPELPRLRLDRDQDPSDGMPATAWLGEGWSTPEPWGVWSDGELASFIVLLEEPIDASVHAEIQLAGHLFIPTHGQSPDILVSVDGGPPLHPLIRKTGAADDETVDLSLTLPTGGPRNVLMIDLHIRNPTSPLEAGMSVDARRLGFGLRRLRIGKRAAQCPARAGTRAARRTMPVGQEA</sequence>
<protein>
    <recommendedName>
        <fullName evidence="1">DUF7024 domain-containing protein</fullName>
    </recommendedName>
</protein>
<proteinExistence type="predicted"/>
<evidence type="ECO:0000313" key="3">
    <source>
        <dbReference type="Proteomes" id="UP001365846"/>
    </source>
</evidence>
<organism evidence="2 3">
    <name type="scientific">Variovorax ureilyticus</name>
    <dbReference type="NCBI Taxonomy" id="1836198"/>
    <lineage>
        <taxon>Bacteria</taxon>
        <taxon>Pseudomonadati</taxon>
        <taxon>Pseudomonadota</taxon>
        <taxon>Betaproteobacteria</taxon>
        <taxon>Burkholderiales</taxon>
        <taxon>Comamonadaceae</taxon>
        <taxon>Variovorax</taxon>
    </lineage>
</organism>
<evidence type="ECO:0000259" key="1">
    <source>
        <dbReference type="Pfam" id="PF22895"/>
    </source>
</evidence>
<gene>
    <name evidence="2" type="ORF">WKW77_11650</name>
</gene>
<dbReference type="Pfam" id="PF22895">
    <property type="entry name" value="DUF7024"/>
    <property type="match status" value="1"/>
</dbReference>
<reference evidence="2 3" key="1">
    <citation type="submission" date="2024-03" db="EMBL/GenBank/DDBJ databases">
        <title>Novel species of the genus Variovorax.</title>
        <authorList>
            <person name="Liu Q."/>
            <person name="Xin Y.-H."/>
        </authorList>
    </citation>
    <scope>NUCLEOTIDE SEQUENCE [LARGE SCALE GENOMIC DNA]</scope>
    <source>
        <strain evidence="2 3">KACC 18899</strain>
    </source>
</reference>
<accession>A0ABU8VDT7</accession>
<name>A0ABU8VDT7_9BURK</name>
<dbReference type="InterPro" id="IPR054288">
    <property type="entry name" value="DUF7024"/>
</dbReference>
<evidence type="ECO:0000313" key="2">
    <source>
        <dbReference type="EMBL" id="MEJ8811723.1"/>
    </source>
</evidence>
<keyword evidence="3" id="KW-1185">Reference proteome</keyword>
<dbReference type="EMBL" id="JBBKZU010000004">
    <property type="protein sequence ID" value="MEJ8811723.1"/>
    <property type="molecule type" value="Genomic_DNA"/>
</dbReference>
<comment type="caution">
    <text evidence="2">The sequence shown here is derived from an EMBL/GenBank/DDBJ whole genome shotgun (WGS) entry which is preliminary data.</text>
</comment>